<keyword evidence="2" id="KW-1133">Transmembrane helix</keyword>
<keyword evidence="2" id="KW-0812">Transmembrane</keyword>
<evidence type="ECO:0000256" key="2">
    <source>
        <dbReference type="SAM" id="Phobius"/>
    </source>
</evidence>
<dbReference type="InterPro" id="IPR016186">
    <property type="entry name" value="C-type_lectin-like/link_sf"/>
</dbReference>
<organism evidence="4 5">
    <name type="scientific">Rotaria magnacalcarata</name>
    <dbReference type="NCBI Taxonomy" id="392030"/>
    <lineage>
        <taxon>Eukaryota</taxon>
        <taxon>Metazoa</taxon>
        <taxon>Spiralia</taxon>
        <taxon>Gnathifera</taxon>
        <taxon>Rotifera</taxon>
        <taxon>Eurotatoria</taxon>
        <taxon>Bdelloidea</taxon>
        <taxon>Philodinida</taxon>
        <taxon>Philodinidae</taxon>
        <taxon>Rotaria</taxon>
    </lineage>
</organism>
<name>A0A816SLM5_9BILA</name>
<dbReference type="InterPro" id="IPR002889">
    <property type="entry name" value="WSC_carb-bd"/>
</dbReference>
<feature type="compositionally biased region" description="Polar residues" evidence="1">
    <location>
        <begin position="1073"/>
        <end position="1082"/>
    </location>
</feature>
<feature type="domain" description="WSC" evidence="3">
    <location>
        <begin position="624"/>
        <end position="725"/>
    </location>
</feature>
<sequence length="1082" mass="123663">MEPILCFRLCETPIIYIQGATCRCSGSGLMDYNRQRDKYCSVECPKPGDPRVKTAHTCGGSGVYSVYADDQFYTRHAHLLDYRIKYESCQFWNRSDYYDTFSVKIDASSVKFSLNRLESCAALCLDQNTTTFSIAFNNDSNQCLCIIPKTLNEKLDRALYLTILPDNSCDRYCDNIVANSKAEHGFKCGSLTDQRIFAIYTFTDLCPIDSVYVKEWKNVYLSRMDSYHHAFQQTQPSTSMIVIVTIDPSWKCSSELANKGKTSHASNASYFTLRRNYLLENGCLRENKYSFDLFNSQKHLCMADPINKKSLLNDFPIYYHAALKTDHKSKTIQEAKSSCINISEAEEKEHLREMNSTDRHVNEDEKQLQSAFNKFLRNYIKGEIVQYTLQWQTGLGFYLLDTKASNIESAVEIPRPYDNDDSFTSFTMNFKPPVVTNFNLSITVSSVNEFQMMNLNQTNNSTIKDDSCIVVTRSVTDRKESSILKTAQMNNCTNSRHVLCKLSTLVAVPYHQGCFDKPLTLGLPAIISNYLTHELCSSTCRRLETNLAVVHINKCYCLNSFRISLLDFILTSHEKYKKNTCGNPCPGNQREYCGNDNTVVAIGIKSFPPVSIYDITDQSESYPDFFYDTCTHFDSVNQSKMYQFYLSRKNDVHPRHCLELCSKYQQKYALLNSNKCLCANNGIEKKFDRGLLPTLTQCLHECDGNHFYSCGNIANTSMYSVYSMWAKCPRGFQITVDGHRCLRADVWRNKTSFSSAQSYCESVGVNYEKTLIYNIPSYERCITESNECSSKSAIPVCVDRHLKSDSSFIHSTGVSDHSSVSVNTAIDYSCGNDTEYHLIDEYCYKVNIHETTWKEAKSQCERDNAMLFIPEKSITVEFIKSLLLHRQSYTSSGFVHVGVIYDNKTRTVKQDTHANRSILLNTEYSNTLYDLCERTFRWSYEALMSSSKLSKKEKERLKTEQTSCAYIDIRSEDTKSVSCDEILCNRLAAVVCQKAPIIETRAVLVTSSSSMNNEFNFKKSRSKRFAAMPFIFATIFIVTLTGLTYILYNRYSKRKNNNKRQIAETDTDDSVYSPLSTGSDLK</sequence>
<protein>
    <recommendedName>
        <fullName evidence="3">WSC domain-containing protein</fullName>
    </recommendedName>
</protein>
<evidence type="ECO:0000256" key="1">
    <source>
        <dbReference type="SAM" id="MobiDB-lite"/>
    </source>
</evidence>
<dbReference type="CDD" id="cd00037">
    <property type="entry name" value="CLECT"/>
    <property type="match status" value="1"/>
</dbReference>
<evidence type="ECO:0000313" key="5">
    <source>
        <dbReference type="Proteomes" id="UP000663887"/>
    </source>
</evidence>
<dbReference type="EMBL" id="CAJNRG010006359">
    <property type="protein sequence ID" value="CAF2085109.1"/>
    <property type="molecule type" value="Genomic_DNA"/>
</dbReference>
<feature type="transmembrane region" description="Helical" evidence="2">
    <location>
        <begin position="1025"/>
        <end position="1048"/>
    </location>
</feature>
<dbReference type="Proteomes" id="UP000663887">
    <property type="component" value="Unassembled WGS sequence"/>
</dbReference>
<accession>A0A816SLM5</accession>
<proteinExistence type="predicted"/>
<comment type="caution">
    <text evidence="4">The sequence shown here is derived from an EMBL/GenBank/DDBJ whole genome shotgun (WGS) entry which is preliminary data.</text>
</comment>
<dbReference type="Pfam" id="PF01822">
    <property type="entry name" value="WSC"/>
    <property type="match status" value="1"/>
</dbReference>
<dbReference type="Gene3D" id="3.10.100.10">
    <property type="entry name" value="Mannose-Binding Protein A, subunit A"/>
    <property type="match status" value="1"/>
</dbReference>
<dbReference type="PROSITE" id="PS51212">
    <property type="entry name" value="WSC"/>
    <property type="match status" value="1"/>
</dbReference>
<dbReference type="AlphaFoldDB" id="A0A816SLM5"/>
<gene>
    <name evidence="4" type="ORF">XDN619_LOCUS15528</name>
</gene>
<dbReference type="InterPro" id="IPR016187">
    <property type="entry name" value="CTDL_fold"/>
</dbReference>
<evidence type="ECO:0000259" key="3">
    <source>
        <dbReference type="PROSITE" id="PS51212"/>
    </source>
</evidence>
<keyword evidence="2" id="KW-0472">Membrane</keyword>
<reference evidence="4" key="1">
    <citation type="submission" date="2021-02" db="EMBL/GenBank/DDBJ databases">
        <authorList>
            <person name="Nowell W R."/>
        </authorList>
    </citation>
    <scope>NUCLEOTIDE SEQUENCE</scope>
</reference>
<feature type="region of interest" description="Disordered" evidence="1">
    <location>
        <begin position="1058"/>
        <end position="1082"/>
    </location>
</feature>
<evidence type="ECO:0000313" key="4">
    <source>
        <dbReference type="EMBL" id="CAF2085109.1"/>
    </source>
</evidence>
<dbReference type="SUPFAM" id="SSF56436">
    <property type="entry name" value="C-type lectin-like"/>
    <property type="match status" value="1"/>
</dbReference>